<dbReference type="PROSITE" id="PS51257">
    <property type="entry name" value="PROKAR_LIPOPROTEIN"/>
    <property type="match status" value="1"/>
</dbReference>
<dbReference type="AlphaFoldDB" id="A0A931G9Q2"/>
<gene>
    <name evidence="2" type="ORF">IV500_05680</name>
</gene>
<evidence type="ECO:0000256" key="1">
    <source>
        <dbReference type="SAM" id="SignalP"/>
    </source>
</evidence>
<protein>
    <submittedName>
        <fullName evidence="2">Uncharacterized protein</fullName>
    </submittedName>
</protein>
<comment type="caution">
    <text evidence="2">The sequence shown here is derived from an EMBL/GenBank/DDBJ whole genome shotgun (WGS) entry which is preliminary data.</text>
</comment>
<reference evidence="2 3" key="1">
    <citation type="submission" date="2020-11" db="EMBL/GenBank/DDBJ databases">
        <title>Arthrobacter antarcticus sp. nov., isolated from Antarctic Soil.</title>
        <authorList>
            <person name="Li J."/>
        </authorList>
    </citation>
    <scope>NUCLEOTIDE SEQUENCE [LARGE SCALE GENOMIC DNA]</scope>
    <source>
        <strain evidence="2 3">Z1-20</strain>
    </source>
</reference>
<accession>A0A931G9Q2</accession>
<dbReference type="RefSeq" id="WP_196395865.1">
    <property type="nucleotide sequence ID" value="NZ_JADNYM010000006.1"/>
</dbReference>
<feature type="signal peptide" evidence="1">
    <location>
        <begin position="1"/>
        <end position="22"/>
    </location>
</feature>
<keyword evidence="1" id="KW-0732">Signal</keyword>
<evidence type="ECO:0000313" key="2">
    <source>
        <dbReference type="EMBL" id="MBG0738912.1"/>
    </source>
</evidence>
<organism evidence="2 3">
    <name type="scientific">Arthrobacter terrae</name>
    <dbReference type="NCBI Taxonomy" id="2935737"/>
    <lineage>
        <taxon>Bacteria</taxon>
        <taxon>Bacillati</taxon>
        <taxon>Actinomycetota</taxon>
        <taxon>Actinomycetes</taxon>
        <taxon>Micrococcales</taxon>
        <taxon>Micrococcaceae</taxon>
        <taxon>Arthrobacter</taxon>
    </lineage>
</organism>
<sequence>MRHRPFFAVALTGIVLAVSACSAPVAGHPSAESAAPSSSAGWELNHAGGGDRIKSAGLEVLKAEGNAEHFHAHLDVFTDGKAMTVPADIGFEHNAAGQPTGISALHSHDESGIIHIEAPTAGATYTLGQFLTEWGVLDGTDKTPGTAHSSSDGWAVAVNGTQQSGSISDVVLKAHDEIVLFHGTAPDPLPAKFTFPDGV</sequence>
<dbReference type="Proteomes" id="UP000655366">
    <property type="component" value="Unassembled WGS sequence"/>
</dbReference>
<feature type="chain" id="PRO_5039139820" evidence="1">
    <location>
        <begin position="23"/>
        <end position="199"/>
    </location>
</feature>
<proteinExistence type="predicted"/>
<name>A0A931G9Q2_9MICC</name>
<keyword evidence="3" id="KW-1185">Reference proteome</keyword>
<dbReference type="EMBL" id="JADNYM010000006">
    <property type="protein sequence ID" value="MBG0738912.1"/>
    <property type="molecule type" value="Genomic_DNA"/>
</dbReference>
<evidence type="ECO:0000313" key="3">
    <source>
        <dbReference type="Proteomes" id="UP000655366"/>
    </source>
</evidence>